<sequence>MPDTPHLQPSGPGDDDEGQEQLEEMLRALLGDGAADNPQLAEALRSMGLEQVDPAMLQMVQAQMQAMMSGSTDGPINISLATDVARKAVAAGGDASVGEATTKDVEQVVQVANLWLDAVTDFTAPASRGQAWSRAEWIEQTMPVWKQLVEPVASGVGAAIQRAMQQQMRELGSEGLPPELGLPPGVDLSSMMGQLEPMMARMSSAMFGMQVGQAVGALAGELVTGTEVGLPLIKDNAVVILPANVPAFADGLGVDTGEVHLYLAVREAARARLFAQVGWLAPALLAAVQSYAGDISIDTERIERAIGEANMSDPEELQKALQGSLFTPEPSEAQQRALVQLERLLALVEGWVDTVSQKACEPHLPHVAQLSEAVRRRRAAGGPAERLFASLVGLELRPRRLREAATVWAALEDAAGPEGRDEAWSHPDSAPGVADLDDPLGYVARRTGELPQEPARDEVDEALDALLTQGQAELDADRRGSQGIGFRANPATESTGDFSEDGSSGGTADSADEDSPVTTLPVMTRRATTPAVTTPTVTTPAVATPPALATGERGGRGRTARDAGAAC</sequence>
<dbReference type="PANTHER" id="PTHR39420">
    <property type="match status" value="1"/>
</dbReference>
<dbReference type="GO" id="GO:0016787">
    <property type="term" value="F:hydrolase activity"/>
    <property type="evidence" value="ECO:0007669"/>
    <property type="project" value="UniProtKB-KW"/>
</dbReference>
<dbReference type="RefSeq" id="WP_289232383.1">
    <property type="nucleotide sequence ID" value="NZ_AP027735.1"/>
</dbReference>
<dbReference type="Proteomes" id="UP001321421">
    <property type="component" value="Chromosome"/>
</dbReference>
<protein>
    <submittedName>
        <fullName evidence="2">Hydrolase</fullName>
    </submittedName>
</protein>
<reference evidence="3" key="1">
    <citation type="journal article" date="2019" name="Int. J. Syst. Evol. Microbiol.">
        <title>The Global Catalogue of Microorganisms (GCM) 10K type strain sequencing project: providing services to taxonomists for standard genome sequencing and annotation.</title>
        <authorList>
            <consortium name="The Broad Institute Genomics Platform"/>
            <consortium name="The Broad Institute Genome Sequencing Center for Infectious Disease"/>
            <person name="Wu L."/>
            <person name="Ma J."/>
        </authorList>
    </citation>
    <scope>NUCLEOTIDE SEQUENCE [LARGE SCALE GENOMIC DNA]</scope>
    <source>
        <strain evidence="3">NBRC 110608</strain>
    </source>
</reference>
<name>A0ABN6YMJ6_9MICO</name>
<evidence type="ECO:0000313" key="3">
    <source>
        <dbReference type="Proteomes" id="UP001321421"/>
    </source>
</evidence>
<accession>A0ABN6YMJ6</accession>
<keyword evidence="3" id="KW-1185">Reference proteome</keyword>
<organism evidence="2 3">
    <name type="scientific">Barrientosiimonas endolithica</name>
    <dbReference type="NCBI Taxonomy" id="1535208"/>
    <lineage>
        <taxon>Bacteria</taxon>
        <taxon>Bacillati</taxon>
        <taxon>Actinomycetota</taxon>
        <taxon>Actinomycetes</taxon>
        <taxon>Micrococcales</taxon>
        <taxon>Dermacoccaceae</taxon>
        <taxon>Barrientosiimonas</taxon>
    </lineage>
</organism>
<feature type="region of interest" description="Disordered" evidence="1">
    <location>
        <begin position="472"/>
        <end position="567"/>
    </location>
</feature>
<dbReference type="InterPro" id="IPR018766">
    <property type="entry name" value="Zinicin_2"/>
</dbReference>
<dbReference type="EMBL" id="AP027735">
    <property type="protein sequence ID" value="BDZ57152.1"/>
    <property type="molecule type" value="Genomic_DNA"/>
</dbReference>
<dbReference type="SUPFAM" id="SSF55486">
    <property type="entry name" value="Metalloproteases ('zincins'), catalytic domain"/>
    <property type="match status" value="1"/>
</dbReference>
<dbReference type="Pfam" id="PF10103">
    <property type="entry name" value="Zincin_2"/>
    <property type="match status" value="1"/>
</dbReference>
<proteinExistence type="predicted"/>
<dbReference type="PANTHER" id="PTHR39420:SF2">
    <property type="entry name" value="HYDROLASE"/>
    <property type="match status" value="1"/>
</dbReference>
<gene>
    <name evidence="2" type="ORF">GCM10025872_08090</name>
</gene>
<feature type="region of interest" description="Disordered" evidence="1">
    <location>
        <begin position="415"/>
        <end position="439"/>
    </location>
</feature>
<keyword evidence="2" id="KW-0378">Hydrolase</keyword>
<evidence type="ECO:0000256" key="1">
    <source>
        <dbReference type="SAM" id="MobiDB-lite"/>
    </source>
</evidence>
<dbReference type="NCBIfam" id="TIGR03624">
    <property type="entry name" value="putative hydrolase"/>
    <property type="match status" value="1"/>
</dbReference>
<dbReference type="InterPro" id="IPR042271">
    <property type="entry name" value="Zinicin_2_N"/>
</dbReference>
<dbReference type="Gene3D" id="1.20.150.30">
    <property type="entry name" value="Zincin-like metallopeptidase, N-terminal domain"/>
    <property type="match status" value="1"/>
</dbReference>
<evidence type="ECO:0000313" key="2">
    <source>
        <dbReference type="EMBL" id="BDZ57152.1"/>
    </source>
</evidence>
<feature type="compositionally biased region" description="Low complexity" evidence="1">
    <location>
        <begin position="527"/>
        <end position="551"/>
    </location>
</feature>